<dbReference type="PANTHER" id="PTHR43280:SF2">
    <property type="entry name" value="HTH-TYPE TRANSCRIPTIONAL REGULATOR EXSA"/>
    <property type="match status" value="1"/>
</dbReference>
<dbReference type="GO" id="GO:0003700">
    <property type="term" value="F:DNA-binding transcription factor activity"/>
    <property type="evidence" value="ECO:0007669"/>
    <property type="project" value="InterPro"/>
</dbReference>
<dbReference type="InterPro" id="IPR009057">
    <property type="entry name" value="Homeodomain-like_sf"/>
</dbReference>
<keyword evidence="1" id="KW-0805">Transcription regulation</keyword>
<dbReference type="InterPro" id="IPR018060">
    <property type="entry name" value="HTH_AraC"/>
</dbReference>
<dbReference type="Proteomes" id="UP000430975">
    <property type="component" value="Unassembled WGS sequence"/>
</dbReference>
<evidence type="ECO:0000313" key="5">
    <source>
        <dbReference type="EMBL" id="MRI85810.1"/>
    </source>
</evidence>
<name>A0A6I2GDC4_9LACT</name>
<evidence type="ECO:0000259" key="4">
    <source>
        <dbReference type="PROSITE" id="PS01124"/>
    </source>
</evidence>
<dbReference type="Pfam" id="PF02311">
    <property type="entry name" value="AraC_binding"/>
    <property type="match status" value="1"/>
</dbReference>
<dbReference type="GO" id="GO:0043565">
    <property type="term" value="F:sequence-specific DNA binding"/>
    <property type="evidence" value="ECO:0007669"/>
    <property type="project" value="InterPro"/>
</dbReference>
<dbReference type="Gene3D" id="1.10.10.60">
    <property type="entry name" value="Homeodomain-like"/>
    <property type="match status" value="2"/>
</dbReference>
<dbReference type="InterPro" id="IPR020449">
    <property type="entry name" value="Tscrpt_reg_AraC-type_HTH"/>
</dbReference>
<dbReference type="InterPro" id="IPR003313">
    <property type="entry name" value="AraC-bd"/>
</dbReference>
<dbReference type="CDD" id="cd06986">
    <property type="entry name" value="cupin_MmsR-like_N"/>
    <property type="match status" value="1"/>
</dbReference>
<protein>
    <submittedName>
        <fullName evidence="5">Helix-turn-helix domain-containing protein</fullName>
    </submittedName>
</protein>
<keyword evidence="2" id="KW-0238">DNA-binding</keyword>
<dbReference type="SUPFAM" id="SSF46689">
    <property type="entry name" value="Homeodomain-like"/>
    <property type="match status" value="2"/>
</dbReference>
<comment type="caution">
    <text evidence="5">The sequence shown here is derived from an EMBL/GenBank/DDBJ whole genome shotgun (WGS) entry which is preliminary data.</text>
</comment>
<organism evidence="5 6">
    <name type="scientific">Fundicoccus ignavus</name>
    <dbReference type="NCBI Taxonomy" id="2664442"/>
    <lineage>
        <taxon>Bacteria</taxon>
        <taxon>Bacillati</taxon>
        <taxon>Bacillota</taxon>
        <taxon>Bacilli</taxon>
        <taxon>Lactobacillales</taxon>
        <taxon>Aerococcaceae</taxon>
        <taxon>Fundicoccus</taxon>
    </lineage>
</organism>
<evidence type="ECO:0000256" key="3">
    <source>
        <dbReference type="ARBA" id="ARBA00023163"/>
    </source>
</evidence>
<dbReference type="EMBL" id="WJQS01000006">
    <property type="protein sequence ID" value="MRI85810.1"/>
    <property type="molecule type" value="Genomic_DNA"/>
</dbReference>
<dbReference type="SUPFAM" id="SSF51215">
    <property type="entry name" value="Regulatory protein AraC"/>
    <property type="match status" value="1"/>
</dbReference>
<dbReference type="PANTHER" id="PTHR43280">
    <property type="entry name" value="ARAC-FAMILY TRANSCRIPTIONAL REGULATOR"/>
    <property type="match status" value="1"/>
</dbReference>
<dbReference type="InterPro" id="IPR037923">
    <property type="entry name" value="HTH-like"/>
</dbReference>
<evidence type="ECO:0000256" key="1">
    <source>
        <dbReference type="ARBA" id="ARBA00023015"/>
    </source>
</evidence>
<accession>A0A6I2GDC4</accession>
<dbReference type="CDD" id="cd00093">
    <property type="entry name" value="HTH_XRE"/>
    <property type="match status" value="1"/>
</dbReference>
<dbReference type="PRINTS" id="PR00032">
    <property type="entry name" value="HTHARAC"/>
</dbReference>
<gene>
    <name evidence="5" type="ORF">GIY09_08015</name>
</gene>
<dbReference type="InterPro" id="IPR018062">
    <property type="entry name" value="HTH_AraC-typ_CS"/>
</dbReference>
<proteinExistence type="predicted"/>
<dbReference type="PROSITE" id="PS01124">
    <property type="entry name" value="HTH_ARAC_FAMILY_2"/>
    <property type="match status" value="1"/>
</dbReference>
<dbReference type="SMART" id="SM00342">
    <property type="entry name" value="HTH_ARAC"/>
    <property type="match status" value="1"/>
</dbReference>
<keyword evidence="3" id="KW-0804">Transcription</keyword>
<dbReference type="AlphaFoldDB" id="A0A6I2GDC4"/>
<dbReference type="PROSITE" id="PS00041">
    <property type="entry name" value="HTH_ARAC_FAMILY_1"/>
    <property type="match status" value="1"/>
</dbReference>
<dbReference type="Pfam" id="PF12833">
    <property type="entry name" value="HTH_18"/>
    <property type="match status" value="1"/>
</dbReference>
<reference evidence="5 6" key="1">
    <citation type="submission" date="2019-11" db="EMBL/GenBank/DDBJ databases">
        <title>Characterisation of Fundicoccus ignavus gen. nov. sp. nov., a novel genus of the family Aerococcaceae isolated from bulk tank milk.</title>
        <authorList>
            <person name="Siebert A."/>
            <person name="Huptas C."/>
            <person name="Wenning M."/>
            <person name="Scherer S."/>
            <person name="Doll E.V."/>
        </authorList>
    </citation>
    <scope>NUCLEOTIDE SEQUENCE [LARGE SCALE GENOMIC DNA]</scope>
    <source>
        <strain evidence="5 6">WS4759</strain>
    </source>
</reference>
<evidence type="ECO:0000313" key="6">
    <source>
        <dbReference type="Proteomes" id="UP000430975"/>
    </source>
</evidence>
<dbReference type="InterPro" id="IPR001387">
    <property type="entry name" value="Cro/C1-type_HTH"/>
</dbReference>
<dbReference type="Gene3D" id="2.60.120.280">
    <property type="entry name" value="Regulatory protein AraC"/>
    <property type="match status" value="1"/>
</dbReference>
<feature type="domain" description="HTH araC/xylS-type" evidence="4">
    <location>
        <begin position="189"/>
        <end position="287"/>
    </location>
</feature>
<evidence type="ECO:0000256" key="2">
    <source>
        <dbReference type="ARBA" id="ARBA00023125"/>
    </source>
</evidence>
<keyword evidence="6" id="KW-1185">Reference proteome</keyword>
<sequence>MGTVYIKMFLRMEISMKELWKYFEKNDHDISLDECGIQQFFPNQAYAYNTYQNFVLHYIESGTGYYEINNERYTLSAGEGFIVRRGTKVTYYGDKENPWKYYWVGLSGRHLKSYISLTTIKDSVVLKYPDNSQAASIIMEICHFTKNNQDSSSNTVWYKFKVYELLWILSKEFRDKDYSLELPQRSYEEITFDYIQSNYTKRMTITDVANYIGISRSYLYRLFKHKYELSPQEFLQEKRLQTAKKLLKNTSQTINEVAYGVGYENQLLFSKNFKKEFGMSPTRYREMTTEHE</sequence>